<gene>
    <name evidence="1" type="ORF">B0681_03100</name>
</gene>
<dbReference type="STRING" id="573983.B0681_03100"/>
<keyword evidence="2" id="KW-1185">Reference proteome</keyword>
<evidence type="ECO:0000313" key="1">
    <source>
        <dbReference type="EMBL" id="OOS26142.1"/>
    </source>
</evidence>
<sequence length="71" mass="7909">MSRPPKPLKVHCKHCGYKAVYNPNSDCLVTKPPSNQRCPRCLSWCEIGDAKAISVGGIWIVIEKPPYEQLG</sequence>
<accession>A0A1T0CUZ6</accession>
<proteinExistence type="predicted"/>
<dbReference type="EMBL" id="MUYV01000002">
    <property type="protein sequence ID" value="OOS26142.1"/>
    <property type="molecule type" value="Genomic_DNA"/>
</dbReference>
<comment type="caution">
    <text evidence="1">The sequence shown here is derived from an EMBL/GenBank/DDBJ whole genome shotgun (WGS) entry which is preliminary data.</text>
</comment>
<evidence type="ECO:0000313" key="2">
    <source>
        <dbReference type="Proteomes" id="UP000190683"/>
    </source>
</evidence>
<protein>
    <submittedName>
        <fullName evidence="1">Uncharacterized protein</fullName>
    </submittedName>
</protein>
<name>A0A1T0CUZ6_9GAMM</name>
<organism evidence="1 2">
    <name type="scientific">Moraxella porci DSM 25326</name>
    <dbReference type="NCBI Taxonomy" id="573983"/>
    <lineage>
        <taxon>Bacteria</taxon>
        <taxon>Pseudomonadati</taxon>
        <taxon>Pseudomonadota</taxon>
        <taxon>Gammaproteobacteria</taxon>
        <taxon>Moraxellales</taxon>
        <taxon>Moraxellaceae</taxon>
        <taxon>Moraxella</taxon>
    </lineage>
</organism>
<reference evidence="1 2" key="1">
    <citation type="submission" date="2017-02" db="EMBL/GenBank/DDBJ databases">
        <title>Draft genome sequence of Moraxella porci CCUG 54912T type strain.</title>
        <authorList>
            <person name="Salva-Serra F."/>
            <person name="Engstrom-Jakobsson H."/>
            <person name="Thorell K."/>
            <person name="Jaen-Luchoro D."/>
            <person name="Gonzales-Siles L."/>
            <person name="Karlsson R."/>
            <person name="Yazdan S."/>
            <person name="Boulund F."/>
            <person name="Johnning A."/>
            <person name="Engstrand L."/>
            <person name="Kristiansson E."/>
            <person name="Moore E."/>
        </authorList>
    </citation>
    <scope>NUCLEOTIDE SEQUENCE [LARGE SCALE GENOMIC DNA]</scope>
    <source>
        <strain evidence="1 2">CCUG 54912</strain>
    </source>
</reference>
<dbReference type="AlphaFoldDB" id="A0A1T0CUZ6"/>
<dbReference type="Proteomes" id="UP000190683">
    <property type="component" value="Unassembled WGS sequence"/>
</dbReference>